<dbReference type="SMART" id="SM00327">
    <property type="entry name" value="VWA"/>
    <property type="match status" value="1"/>
</dbReference>
<feature type="transmembrane region" description="Helical" evidence="5">
    <location>
        <begin position="57"/>
        <end position="74"/>
    </location>
</feature>
<evidence type="ECO:0000256" key="4">
    <source>
        <dbReference type="ARBA" id="ARBA00023136"/>
    </source>
</evidence>
<name>A0A250FS87_9FLAO</name>
<keyword evidence="1" id="KW-1003">Cell membrane</keyword>
<dbReference type="Pfam" id="PF00092">
    <property type="entry name" value="VWA"/>
    <property type="match status" value="1"/>
</dbReference>
<dbReference type="PANTHER" id="PTHR22550">
    <property type="entry name" value="SPORE GERMINATION PROTEIN"/>
    <property type="match status" value="1"/>
</dbReference>
<feature type="transmembrane region" description="Helical" evidence="5">
    <location>
        <begin position="306"/>
        <end position="323"/>
    </location>
</feature>
<dbReference type="InterPro" id="IPR036465">
    <property type="entry name" value="vWFA_dom_sf"/>
</dbReference>
<dbReference type="GeneID" id="84809457"/>
<dbReference type="PANTHER" id="PTHR22550:SF5">
    <property type="entry name" value="LEUCINE ZIPPER PROTEIN 4"/>
    <property type="match status" value="1"/>
</dbReference>
<evidence type="ECO:0000313" key="8">
    <source>
        <dbReference type="Proteomes" id="UP000217250"/>
    </source>
</evidence>
<keyword evidence="4 5" id="KW-0472">Membrane</keyword>
<dbReference type="InterPro" id="IPR024163">
    <property type="entry name" value="Aerotolerance_reg_N"/>
</dbReference>
<dbReference type="InterPro" id="IPR033881">
    <property type="entry name" value="vWA_BatA_type"/>
</dbReference>
<evidence type="ECO:0000256" key="2">
    <source>
        <dbReference type="ARBA" id="ARBA00022692"/>
    </source>
</evidence>
<accession>A0A250FS87</accession>
<dbReference type="RefSeq" id="WP_095911153.1">
    <property type="nucleotide sequence ID" value="NZ_CAUPXI010000015.1"/>
</dbReference>
<keyword evidence="3 5" id="KW-1133">Transmembrane helix</keyword>
<dbReference type="OrthoDB" id="6206554at2"/>
<dbReference type="InterPro" id="IPR050768">
    <property type="entry name" value="UPF0353/GerABKA_families"/>
</dbReference>
<dbReference type="SUPFAM" id="SSF53300">
    <property type="entry name" value="vWA-like"/>
    <property type="match status" value="1"/>
</dbReference>
<dbReference type="Pfam" id="PF07584">
    <property type="entry name" value="BatA"/>
    <property type="match status" value="1"/>
</dbReference>
<dbReference type="Proteomes" id="UP000217250">
    <property type="component" value="Chromosome"/>
</dbReference>
<dbReference type="Gene3D" id="3.40.50.410">
    <property type="entry name" value="von Willebrand factor, type A domain"/>
    <property type="match status" value="1"/>
</dbReference>
<dbReference type="PROSITE" id="PS50234">
    <property type="entry name" value="VWFA"/>
    <property type="match status" value="1"/>
</dbReference>
<keyword evidence="2 5" id="KW-0812">Transmembrane</keyword>
<dbReference type="CDD" id="cd01467">
    <property type="entry name" value="vWA_BatA_type"/>
    <property type="match status" value="1"/>
</dbReference>
<evidence type="ECO:0000259" key="6">
    <source>
        <dbReference type="PROSITE" id="PS50234"/>
    </source>
</evidence>
<proteinExistence type="predicted"/>
<dbReference type="AlphaFoldDB" id="A0A250FS87"/>
<evidence type="ECO:0000256" key="1">
    <source>
        <dbReference type="ARBA" id="ARBA00022475"/>
    </source>
</evidence>
<dbReference type="InterPro" id="IPR002035">
    <property type="entry name" value="VWF_A"/>
</dbReference>
<feature type="domain" description="VWFA" evidence="6">
    <location>
        <begin position="92"/>
        <end position="286"/>
    </location>
</feature>
<dbReference type="KEGG" id="cgh:CGC50_13005"/>
<gene>
    <name evidence="7" type="ORF">CGC50_13005</name>
</gene>
<protein>
    <submittedName>
        <fullName evidence="7">Aerotolerance regulator BatA</fullName>
    </submittedName>
</protein>
<organism evidence="7 8">
    <name type="scientific">Capnocytophaga gingivalis</name>
    <dbReference type="NCBI Taxonomy" id="1017"/>
    <lineage>
        <taxon>Bacteria</taxon>
        <taxon>Pseudomonadati</taxon>
        <taxon>Bacteroidota</taxon>
        <taxon>Flavobacteriia</taxon>
        <taxon>Flavobacteriales</taxon>
        <taxon>Flavobacteriaceae</taxon>
        <taxon>Capnocytophaga</taxon>
    </lineage>
</organism>
<feature type="transmembrane region" description="Helical" evidence="5">
    <location>
        <begin position="12"/>
        <end position="28"/>
    </location>
</feature>
<evidence type="ECO:0000256" key="5">
    <source>
        <dbReference type="SAM" id="Phobius"/>
    </source>
</evidence>
<dbReference type="EMBL" id="CP022386">
    <property type="protein sequence ID" value="ATA87973.1"/>
    <property type="molecule type" value="Genomic_DNA"/>
</dbReference>
<evidence type="ECO:0000256" key="3">
    <source>
        <dbReference type="ARBA" id="ARBA00022989"/>
    </source>
</evidence>
<reference evidence="8" key="1">
    <citation type="submission" date="2017-06" db="EMBL/GenBank/DDBJ databases">
        <title>Capnocytophaga spp. assemblies.</title>
        <authorList>
            <person name="Gulvik C.A."/>
        </authorList>
    </citation>
    <scope>NUCLEOTIDE SEQUENCE [LARGE SCALE GENOMIC DNA]</scope>
    <source>
        <strain evidence="8">H1496</strain>
    </source>
</reference>
<evidence type="ECO:0000313" key="7">
    <source>
        <dbReference type="EMBL" id="ATA87973.1"/>
    </source>
</evidence>
<sequence>MKDITFVNPEFFWLFLLFPLLVGWLWIGRKKEIPSVLFSSLQGVRSVPTWRTRLRPILYILRGLSLVCLIIALARPRSSSEITKTKTTEGIDIILSIDMSSSMLAKDLKPNRIEALKRVAAQFIQQRASDRIGIVVYSGESYTKVPATTDKSIVLQALKEIRQGEIEDGTAIGMGLGTAINRLKDSKTKSKVIILMTDGVNNTGVIDPLSAAELAKEYGIRVYTIGIGTNGKALSPVAYNPDGSFQYDMVPVEIDEKLLAEISKITGGQYFRATDNNKLAQIYTEIDKLEKSKIEELKYYQHQENFRLWAILALVFLVGEFGLRHTIFRSFV</sequence>